<dbReference type="EMBL" id="VSSQ01000964">
    <property type="protein sequence ID" value="MPM03563.1"/>
    <property type="molecule type" value="Genomic_DNA"/>
</dbReference>
<protein>
    <recommendedName>
        <fullName evidence="2">DUF4861 domain-containing protein</fullName>
    </recommendedName>
</protein>
<evidence type="ECO:0008006" key="2">
    <source>
        <dbReference type="Google" id="ProtNLM"/>
    </source>
</evidence>
<reference evidence="1" key="1">
    <citation type="submission" date="2019-08" db="EMBL/GenBank/DDBJ databases">
        <authorList>
            <person name="Kucharzyk K."/>
            <person name="Murdoch R.W."/>
            <person name="Higgins S."/>
            <person name="Loffler F."/>
        </authorList>
    </citation>
    <scope>NUCLEOTIDE SEQUENCE</scope>
</reference>
<proteinExistence type="predicted"/>
<accession>A0A644WMD0</accession>
<sequence length="376" mass="41730">MKKNKFSILILLLATAALGCAQTTIEIVNQYPFDRADEIVEIAASELGGLSGTNYVLTDESGQEIPYQLIYNGTEKIQSLIFPTTVKTGTKVVYTLNAGTPKAVKAKTSARFVPERKDDFAWENDIAAYRMYGPALAAENASNGVDLWLKRTEELVVDSFYRGELKYGKSYHEDHGQGLDCYKVGNTLGAGGFAPYVNGELLVGKHFDTYKVLDNGPLRSSFTLTYNEIDINGKKYKQEVTIHTDAGTVMNKAVVKLDGEKQPMQLAAGITLHDGKGSLQKGTGLIVYGENAIADKDQKNVGRNYVGVVLPDKEDLYKIQNLHALLMKNYVPGEEFTYYFGGGWSQWKFPTQKEWLAAVQQFSKQVKYPLTVRIVK</sequence>
<gene>
    <name evidence="1" type="ORF">SDC9_49830</name>
</gene>
<dbReference type="PROSITE" id="PS51257">
    <property type="entry name" value="PROKAR_LIPOPROTEIN"/>
    <property type="match status" value="1"/>
</dbReference>
<organism evidence="1">
    <name type="scientific">bioreactor metagenome</name>
    <dbReference type="NCBI Taxonomy" id="1076179"/>
    <lineage>
        <taxon>unclassified sequences</taxon>
        <taxon>metagenomes</taxon>
        <taxon>ecological metagenomes</taxon>
    </lineage>
</organism>
<evidence type="ECO:0000313" key="1">
    <source>
        <dbReference type="EMBL" id="MPM03563.1"/>
    </source>
</evidence>
<dbReference type="InterPro" id="IPR032342">
    <property type="entry name" value="DUF4861"/>
</dbReference>
<name>A0A644WMD0_9ZZZZ</name>
<dbReference type="Pfam" id="PF16153">
    <property type="entry name" value="DUF4861"/>
    <property type="match status" value="1"/>
</dbReference>
<comment type="caution">
    <text evidence="1">The sequence shown here is derived from an EMBL/GenBank/DDBJ whole genome shotgun (WGS) entry which is preliminary data.</text>
</comment>
<dbReference type="AlphaFoldDB" id="A0A644WMD0"/>